<dbReference type="RefSeq" id="WP_017370970.1">
    <property type="nucleotide sequence ID" value="NZ_AP026069.1"/>
</dbReference>
<dbReference type="GO" id="GO:0016779">
    <property type="term" value="F:nucleotidyltransferase activity"/>
    <property type="evidence" value="ECO:0007669"/>
    <property type="project" value="UniProtKB-KW"/>
</dbReference>
<evidence type="ECO:0000256" key="5">
    <source>
        <dbReference type="ARBA" id="ARBA00022741"/>
    </source>
</evidence>
<keyword evidence="5" id="KW-0547">Nucleotide-binding</keyword>
<keyword evidence="2 9" id="KW-0808">Transferase</keyword>
<dbReference type="GO" id="GO:0005524">
    <property type="term" value="F:ATP binding"/>
    <property type="evidence" value="ECO:0007669"/>
    <property type="project" value="UniProtKB-KW"/>
</dbReference>
<dbReference type="InterPro" id="IPR041633">
    <property type="entry name" value="Polbeta"/>
</dbReference>
<evidence type="ECO:0000256" key="7">
    <source>
        <dbReference type="ARBA" id="ARBA00022842"/>
    </source>
</evidence>
<evidence type="ECO:0000256" key="2">
    <source>
        <dbReference type="ARBA" id="ARBA00022679"/>
    </source>
</evidence>
<comment type="caution">
    <text evidence="9">The sequence shown here is derived from an EMBL/GenBank/DDBJ whole genome shotgun (WGS) entry which is preliminary data.</text>
</comment>
<dbReference type="InterPro" id="IPR043519">
    <property type="entry name" value="NT_sf"/>
</dbReference>
<dbReference type="EMBL" id="JARYTV010000002">
    <property type="protein sequence ID" value="MDH7959421.1"/>
    <property type="molecule type" value="Genomic_DNA"/>
</dbReference>
<dbReference type="AlphaFoldDB" id="A0AA43T791"/>
<evidence type="ECO:0000256" key="3">
    <source>
        <dbReference type="ARBA" id="ARBA00022695"/>
    </source>
</evidence>
<evidence type="ECO:0000256" key="1">
    <source>
        <dbReference type="ARBA" id="ARBA00001946"/>
    </source>
</evidence>
<keyword evidence="3 9" id="KW-0548">Nucleotidyltransferase</keyword>
<reference evidence="9" key="1">
    <citation type="submission" date="2023-04" db="EMBL/GenBank/DDBJ databases">
        <title>Genomic analysis of Lactococcus garvieae isolates.</title>
        <authorList>
            <person name="Zhanghang C."/>
        </authorList>
    </citation>
    <scope>NUCLEOTIDE SEQUENCE</scope>
    <source>
        <strain evidence="9">ZB-1</strain>
    </source>
</reference>
<dbReference type="SUPFAM" id="SSF81301">
    <property type="entry name" value="Nucleotidyltransferase"/>
    <property type="match status" value="1"/>
</dbReference>
<dbReference type="Gene3D" id="3.30.460.10">
    <property type="entry name" value="Beta Polymerase, domain 2"/>
    <property type="match status" value="1"/>
</dbReference>
<protein>
    <submittedName>
        <fullName evidence="9">Nucleotidyltransferase domain-containing protein</fullName>
        <ecNumber evidence="9">2.7.7.-</ecNumber>
    </submittedName>
</protein>
<dbReference type="InterPro" id="IPR052038">
    <property type="entry name" value="Type-VII_TA_antitoxin"/>
</dbReference>
<proteinExistence type="predicted"/>
<dbReference type="Pfam" id="PF18765">
    <property type="entry name" value="Polbeta"/>
    <property type="match status" value="1"/>
</dbReference>
<accession>A0AA43T791</accession>
<dbReference type="EC" id="2.7.7.-" evidence="9"/>
<gene>
    <name evidence="9" type="ORF">QHR29_02930</name>
</gene>
<evidence type="ECO:0000313" key="10">
    <source>
        <dbReference type="Proteomes" id="UP001157396"/>
    </source>
</evidence>
<keyword evidence="4" id="KW-0479">Metal-binding</keyword>
<evidence type="ECO:0000256" key="4">
    <source>
        <dbReference type="ARBA" id="ARBA00022723"/>
    </source>
</evidence>
<keyword evidence="7" id="KW-0460">Magnesium</keyword>
<organism evidence="9 10">
    <name type="scientific">Lactococcus garvieae</name>
    <dbReference type="NCBI Taxonomy" id="1363"/>
    <lineage>
        <taxon>Bacteria</taxon>
        <taxon>Bacillati</taxon>
        <taxon>Bacillota</taxon>
        <taxon>Bacilli</taxon>
        <taxon>Lactobacillales</taxon>
        <taxon>Streptococcaceae</taxon>
        <taxon>Lactococcus</taxon>
    </lineage>
</organism>
<name>A0AA43T791_9LACT</name>
<sequence>MILTIEEITKKVAPIAKKYNLKEVYLFGSYARGEAREDSDIDLLYVKFDNSMSLTTKYMLLDELEDSLGKKVDLVSLQAFVMNKKVPGTDEILENIEQEREEIYAA</sequence>
<feature type="domain" description="Polymerase beta nucleotidyltransferase" evidence="8">
    <location>
        <begin position="10"/>
        <end position="79"/>
    </location>
</feature>
<comment type="cofactor">
    <cofactor evidence="1">
        <name>Mg(2+)</name>
        <dbReference type="ChEBI" id="CHEBI:18420"/>
    </cofactor>
</comment>
<keyword evidence="6" id="KW-0067">ATP-binding</keyword>
<dbReference type="CDD" id="cd05403">
    <property type="entry name" value="NT_KNTase_like"/>
    <property type="match status" value="1"/>
</dbReference>
<dbReference type="PANTHER" id="PTHR33571:SF14">
    <property type="entry name" value="PROTEIN ADENYLYLTRANSFERASE MJ0435-RELATED"/>
    <property type="match status" value="1"/>
</dbReference>
<dbReference type="Proteomes" id="UP001157396">
    <property type="component" value="Unassembled WGS sequence"/>
</dbReference>
<dbReference type="PANTHER" id="PTHR33571">
    <property type="entry name" value="SSL8005 PROTEIN"/>
    <property type="match status" value="1"/>
</dbReference>
<evidence type="ECO:0000313" key="9">
    <source>
        <dbReference type="EMBL" id="MDH7959421.1"/>
    </source>
</evidence>
<dbReference type="GO" id="GO:0046872">
    <property type="term" value="F:metal ion binding"/>
    <property type="evidence" value="ECO:0007669"/>
    <property type="project" value="UniProtKB-KW"/>
</dbReference>
<evidence type="ECO:0000256" key="6">
    <source>
        <dbReference type="ARBA" id="ARBA00022840"/>
    </source>
</evidence>
<evidence type="ECO:0000259" key="8">
    <source>
        <dbReference type="Pfam" id="PF18765"/>
    </source>
</evidence>